<evidence type="ECO:0000256" key="1">
    <source>
        <dbReference type="SAM" id="MobiDB-lite"/>
    </source>
</evidence>
<gene>
    <name evidence="5" type="ORF">LEM8419_01764</name>
</gene>
<evidence type="ECO:0000256" key="2">
    <source>
        <dbReference type="SAM" id="SignalP"/>
    </source>
</evidence>
<organism evidence="5 6">
    <name type="scientific">Neolewinella maritima</name>
    <dbReference type="NCBI Taxonomy" id="1383882"/>
    <lineage>
        <taxon>Bacteria</taxon>
        <taxon>Pseudomonadati</taxon>
        <taxon>Bacteroidota</taxon>
        <taxon>Saprospiria</taxon>
        <taxon>Saprospirales</taxon>
        <taxon>Lewinellaceae</taxon>
        <taxon>Neolewinella</taxon>
    </lineage>
</organism>
<keyword evidence="6" id="KW-1185">Reference proteome</keyword>
<sequence length="503" mass="55851">MPRYTYSFTLLLFGVLCTCGPAHLLAQPRELPPDSVNTIFPAGQRLESENFDGGPVWVERMLQIDDAEQPVAVGNVTFPPGVRSNWHHHPAGQTLLVLDGTGYYQERGTPVRVLHKGQTVQCPPDVEHWHGAAPDRWFVQLAMTKEHPRGRVIWGAPVTEAEYRADDPQESSATDSEASPEDRYHHITTIASLNTRARMEELRTALGEALDAGLTVNECKEVLVHLYAYTGFPRSIQGLRTLMAVVEEREQRGITDAVGTEASLTDYDQPKYARGKAVLEELIGRPMEGRSDYGDFAPVIDVFLKEHLFADLFERDVLSYRDREVAVIAALTSMEGVEPMLQGHLGIARNLALSEAQLLAIQQAATATTGTGELASDVEREITELSAKKWQWMADKQVDSLAALFGDGARFVHMSGSWGKARELEIIESGSIHYAKADVHDVVVEVSGNTVMLWNRITLTAEVRGNTVSNEFTVTEVYQQQEGGWQMLGMTFSSVRDTHEIEH</sequence>
<evidence type="ECO:0000259" key="3">
    <source>
        <dbReference type="Pfam" id="PF07883"/>
    </source>
</evidence>
<dbReference type="InterPro" id="IPR032710">
    <property type="entry name" value="NTF2-like_dom_sf"/>
</dbReference>
<dbReference type="Proteomes" id="UP000837803">
    <property type="component" value="Unassembled WGS sequence"/>
</dbReference>
<dbReference type="EMBL" id="CAKLPZ010000002">
    <property type="protein sequence ID" value="CAH1000630.1"/>
    <property type="molecule type" value="Genomic_DNA"/>
</dbReference>
<accession>A0ABN8F5M3</accession>
<dbReference type="InterPro" id="IPR029032">
    <property type="entry name" value="AhpD-like"/>
</dbReference>
<feature type="domain" description="Cupin type-2" evidence="3">
    <location>
        <begin position="76"/>
        <end position="132"/>
    </location>
</feature>
<feature type="chain" id="PRO_5045036648" description="DUF4440 domain-containing protein" evidence="2">
    <location>
        <begin position="27"/>
        <end position="503"/>
    </location>
</feature>
<dbReference type="SUPFAM" id="SSF69118">
    <property type="entry name" value="AhpD-like"/>
    <property type="match status" value="1"/>
</dbReference>
<dbReference type="SUPFAM" id="SSF54427">
    <property type="entry name" value="NTF2-like"/>
    <property type="match status" value="1"/>
</dbReference>
<proteinExistence type="predicted"/>
<dbReference type="Gene3D" id="1.20.1290.10">
    <property type="entry name" value="AhpD-like"/>
    <property type="match status" value="1"/>
</dbReference>
<feature type="domain" description="DUF4440" evidence="4">
    <location>
        <begin position="382"/>
        <end position="487"/>
    </location>
</feature>
<dbReference type="PANTHER" id="PTHR43698:SF1">
    <property type="entry name" value="BLL4564 PROTEIN"/>
    <property type="match status" value="1"/>
</dbReference>
<feature type="region of interest" description="Disordered" evidence="1">
    <location>
        <begin position="162"/>
        <end position="182"/>
    </location>
</feature>
<dbReference type="Pfam" id="PF07883">
    <property type="entry name" value="Cupin_2"/>
    <property type="match status" value="1"/>
</dbReference>
<dbReference type="CDD" id="cd02233">
    <property type="entry name" value="cupin_HNL-like"/>
    <property type="match status" value="1"/>
</dbReference>
<dbReference type="InterPro" id="IPR013096">
    <property type="entry name" value="Cupin_2"/>
</dbReference>
<dbReference type="InterPro" id="IPR014710">
    <property type="entry name" value="RmlC-like_jellyroll"/>
</dbReference>
<protein>
    <recommendedName>
        <fullName evidence="7">DUF4440 domain-containing protein</fullName>
    </recommendedName>
</protein>
<dbReference type="InterPro" id="IPR027843">
    <property type="entry name" value="DUF4440"/>
</dbReference>
<dbReference type="PANTHER" id="PTHR43698">
    <property type="entry name" value="RIBD C-TERMINAL DOMAIN CONTAINING PROTEIN"/>
    <property type="match status" value="1"/>
</dbReference>
<evidence type="ECO:0000259" key="4">
    <source>
        <dbReference type="Pfam" id="PF14534"/>
    </source>
</evidence>
<reference evidence="5" key="1">
    <citation type="submission" date="2021-12" db="EMBL/GenBank/DDBJ databases">
        <authorList>
            <person name="Rodrigo-Torres L."/>
            <person name="Arahal R. D."/>
            <person name="Lucena T."/>
        </authorList>
    </citation>
    <scope>NUCLEOTIDE SEQUENCE</scope>
    <source>
        <strain evidence="5">CECT 8419</strain>
    </source>
</reference>
<dbReference type="SUPFAM" id="SSF51182">
    <property type="entry name" value="RmlC-like cupins"/>
    <property type="match status" value="1"/>
</dbReference>
<comment type="caution">
    <text evidence="5">The sequence shown here is derived from an EMBL/GenBank/DDBJ whole genome shotgun (WGS) entry which is preliminary data.</text>
</comment>
<dbReference type="Gene3D" id="3.10.450.50">
    <property type="match status" value="1"/>
</dbReference>
<dbReference type="Pfam" id="PF14534">
    <property type="entry name" value="DUF4440"/>
    <property type="match status" value="1"/>
</dbReference>
<evidence type="ECO:0000313" key="5">
    <source>
        <dbReference type="EMBL" id="CAH1000630.1"/>
    </source>
</evidence>
<name>A0ABN8F5M3_9BACT</name>
<keyword evidence="2" id="KW-0732">Signal</keyword>
<evidence type="ECO:0000313" key="6">
    <source>
        <dbReference type="Proteomes" id="UP000837803"/>
    </source>
</evidence>
<evidence type="ECO:0008006" key="7">
    <source>
        <dbReference type="Google" id="ProtNLM"/>
    </source>
</evidence>
<dbReference type="InterPro" id="IPR047263">
    <property type="entry name" value="HNL-like_cupin"/>
</dbReference>
<feature type="signal peptide" evidence="2">
    <location>
        <begin position="1"/>
        <end position="26"/>
    </location>
</feature>
<dbReference type="InterPro" id="IPR011051">
    <property type="entry name" value="RmlC_Cupin_sf"/>
</dbReference>
<dbReference type="Gene3D" id="2.60.120.10">
    <property type="entry name" value="Jelly Rolls"/>
    <property type="match status" value="1"/>
</dbReference>